<feature type="compositionally biased region" description="Polar residues" evidence="1">
    <location>
        <begin position="184"/>
        <end position="201"/>
    </location>
</feature>
<proteinExistence type="predicted"/>
<dbReference type="EMBL" id="JACXVP010000010">
    <property type="protein sequence ID" value="KAG5579337.1"/>
    <property type="molecule type" value="Genomic_DNA"/>
</dbReference>
<organism evidence="2 3">
    <name type="scientific">Solanum commersonii</name>
    <name type="common">Commerson's wild potato</name>
    <name type="synonym">Commerson's nightshade</name>
    <dbReference type="NCBI Taxonomy" id="4109"/>
    <lineage>
        <taxon>Eukaryota</taxon>
        <taxon>Viridiplantae</taxon>
        <taxon>Streptophyta</taxon>
        <taxon>Embryophyta</taxon>
        <taxon>Tracheophyta</taxon>
        <taxon>Spermatophyta</taxon>
        <taxon>Magnoliopsida</taxon>
        <taxon>eudicotyledons</taxon>
        <taxon>Gunneridae</taxon>
        <taxon>Pentapetalae</taxon>
        <taxon>asterids</taxon>
        <taxon>lamiids</taxon>
        <taxon>Solanales</taxon>
        <taxon>Solanaceae</taxon>
        <taxon>Solanoideae</taxon>
        <taxon>Solaneae</taxon>
        <taxon>Solanum</taxon>
    </lineage>
</organism>
<protein>
    <recommendedName>
        <fullName evidence="4">Gag-pol polyprotein</fullName>
    </recommendedName>
</protein>
<name>A0A9J5WU54_SOLCO</name>
<sequence>IIMPPRRAVRGHPARRNIEEEGVPNVPEVQPQGEVTDVEFREAIRILSQTVTNQADTSRIRELLRMNLPSFTVSSTSEDPENFVDELKKVFDVMHIADTERVELAAYQLKNVARTWFDQWKGGRARMHHLRESISVHEYGLKFTQLSRYAPEMVADMGSRMGLFVEEEKLRDREEFKNKRAKTGNESGQQKSSANQSYFQQKQKRHTLSSTSTPAPKNKGDSKPPACAKYGRNHSGFLSGPGYLRDELESGMGYEYGLDMSHVIVRSS</sequence>
<feature type="non-terminal residue" evidence="2">
    <location>
        <position position="1"/>
    </location>
</feature>
<dbReference type="Proteomes" id="UP000824120">
    <property type="component" value="Chromosome 10"/>
</dbReference>
<evidence type="ECO:0000256" key="1">
    <source>
        <dbReference type="SAM" id="MobiDB-lite"/>
    </source>
</evidence>
<gene>
    <name evidence="2" type="ORF">H5410_049964</name>
</gene>
<comment type="caution">
    <text evidence="2">The sequence shown here is derived from an EMBL/GenBank/DDBJ whole genome shotgun (WGS) entry which is preliminary data.</text>
</comment>
<dbReference type="OrthoDB" id="2272416at2759"/>
<keyword evidence="3" id="KW-1185">Reference proteome</keyword>
<evidence type="ECO:0000313" key="2">
    <source>
        <dbReference type="EMBL" id="KAG5579337.1"/>
    </source>
</evidence>
<reference evidence="2 3" key="1">
    <citation type="submission" date="2020-09" db="EMBL/GenBank/DDBJ databases">
        <title>De no assembly of potato wild relative species, Solanum commersonii.</title>
        <authorList>
            <person name="Cho K."/>
        </authorList>
    </citation>
    <scope>NUCLEOTIDE SEQUENCE [LARGE SCALE GENOMIC DNA]</scope>
    <source>
        <strain evidence="2">LZ3.2</strain>
        <tissue evidence="2">Leaf</tissue>
    </source>
</reference>
<evidence type="ECO:0000313" key="3">
    <source>
        <dbReference type="Proteomes" id="UP000824120"/>
    </source>
</evidence>
<feature type="region of interest" description="Disordered" evidence="1">
    <location>
        <begin position="178"/>
        <end position="233"/>
    </location>
</feature>
<accession>A0A9J5WU54</accession>
<dbReference type="AlphaFoldDB" id="A0A9J5WU54"/>
<evidence type="ECO:0008006" key="4">
    <source>
        <dbReference type="Google" id="ProtNLM"/>
    </source>
</evidence>